<accession>H8H1D7</accession>
<keyword evidence="1" id="KW-0472">Membrane</keyword>
<reference evidence="2 3" key="1">
    <citation type="journal article" date="2012" name="PLoS ONE">
        <title>Genome sequence and transcriptome analysis of the radioresistant bacterium Deinococcus gobiensis: insights into the extreme environmental adaptations.</title>
        <authorList>
            <person name="Yuan M."/>
            <person name="Chen M."/>
            <person name="Zhang W."/>
            <person name="Lu W."/>
            <person name="Wang J."/>
            <person name="Yang M."/>
            <person name="Zhao P."/>
            <person name="Tang R."/>
            <person name="Li X."/>
            <person name="Hao Y."/>
            <person name="Zhou Z."/>
            <person name="Zhan Y."/>
            <person name="Yu H."/>
            <person name="Teng C."/>
            <person name="Yan Y."/>
            <person name="Ping S."/>
            <person name="Wang Y."/>
            <person name="Lin M."/>
        </authorList>
    </citation>
    <scope>NUCLEOTIDE SEQUENCE [LARGE SCALE GENOMIC DNA]</scope>
    <source>
        <strain evidence="3">DSM 21396 / JCM 16679 / CGMCC 1.7299 / I-0</strain>
        <plasmid evidence="2">P2</plasmid>
    </source>
</reference>
<keyword evidence="1" id="KW-0812">Transmembrane</keyword>
<dbReference type="AlphaFoldDB" id="H8H1D7"/>
<feature type="transmembrane region" description="Helical" evidence="1">
    <location>
        <begin position="56"/>
        <end position="76"/>
    </location>
</feature>
<dbReference type="HOGENOM" id="CLU_2552634_0_0_0"/>
<keyword evidence="1" id="KW-1133">Transmembrane helix</keyword>
<dbReference type="EMBL" id="CP002193">
    <property type="protein sequence ID" value="AFD27334.1"/>
    <property type="molecule type" value="Genomic_DNA"/>
</dbReference>
<evidence type="ECO:0000313" key="2">
    <source>
        <dbReference type="EMBL" id="AFD27334.1"/>
    </source>
</evidence>
<geneLocation type="plasmid" evidence="2 3">
    <name>P2</name>
</geneLocation>
<dbReference type="Proteomes" id="UP000007575">
    <property type="component" value="Plasmid P2"/>
</dbReference>
<evidence type="ECO:0000313" key="3">
    <source>
        <dbReference type="Proteomes" id="UP000007575"/>
    </source>
</evidence>
<organism evidence="2 3">
    <name type="scientific">Deinococcus gobiensis (strain DSM 21396 / JCM 16679 / CGMCC 1.7299 / I-0)</name>
    <dbReference type="NCBI Taxonomy" id="745776"/>
    <lineage>
        <taxon>Bacteria</taxon>
        <taxon>Thermotogati</taxon>
        <taxon>Deinococcota</taxon>
        <taxon>Deinococci</taxon>
        <taxon>Deinococcales</taxon>
        <taxon>Deinococcaceae</taxon>
        <taxon>Deinococcus</taxon>
    </lineage>
</organism>
<dbReference type="PATRIC" id="fig|745776.4.peg.3469"/>
<name>H8H1D7_DEIGI</name>
<proteinExistence type="predicted"/>
<dbReference type="KEGG" id="dgo:DGo_PB0065"/>
<evidence type="ECO:0000256" key="1">
    <source>
        <dbReference type="SAM" id="Phobius"/>
    </source>
</evidence>
<protein>
    <submittedName>
        <fullName evidence="2">Uncharacterized protein</fullName>
    </submittedName>
</protein>
<keyword evidence="2" id="KW-0614">Plasmid</keyword>
<sequence>MGIVLLSLTIVVVHTGWLALKIPLLTILVLISLRALVAVWNLFLSRPGERLEGVPLRLPLWQLGLITTTCVLTLVLPGRVVY</sequence>
<gene>
    <name evidence="2" type="ordered locus">DGo_PB0065</name>
</gene>
<feature type="transmembrane region" description="Helical" evidence="1">
    <location>
        <begin position="25"/>
        <end position="44"/>
    </location>
</feature>
<keyword evidence="3" id="KW-1185">Reference proteome</keyword>